<dbReference type="PRINTS" id="PR00348">
    <property type="entry name" value="UBIQUITIN"/>
</dbReference>
<dbReference type="PROSITE" id="PS50053">
    <property type="entry name" value="UBIQUITIN_2"/>
    <property type="match status" value="2"/>
</dbReference>
<feature type="domain" description="Ubiquitin-like" evidence="2">
    <location>
        <begin position="100"/>
        <end position="181"/>
    </location>
</feature>
<dbReference type="Gene3D" id="3.10.20.90">
    <property type="entry name" value="Phosphatidylinositol 3-kinase Catalytic Subunit, Chain A, domain 1"/>
    <property type="match status" value="3"/>
</dbReference>
<name>A0AAD5ZBU0_9POAL</name>
<keyword evidence="1" id="KW-1017">Isopeptide bond</keyword>
<dbReference type="InterPro" id="IPR029071">
    <property type="entry name" value="Ubiquitin-like_domsf"/>
</dbReference>
<feature type="domain" description="Ubiquitin-like" evidence="2">
    <location>
        <begin position="34"/>
        <end position="109"/>
    </location>
</feature>
<dbReference type="EMBL" id="JAMRDG010000002">
    <property type="protein sequence ID" value="KAJ3690531.1"/>
    <property type="molecule type" value="Genomic_DNA"/>
</dbReference>
<dbReference type="InterPro" id="IPR050158">
    <property type="entry name" value="Ubiquitin_ubiquitin-like"/>
</dbReference>
<gene>
    <name evidence="3" type="ORF">LUZ61_019695</name>
</gene>
<evidence type="ECO:0000256" key="1">
    <source>
        <dbReference type="ARBA" id="ARBA00022499"/>
    </source>
</evidence>
<dbReference type="PANTHER" id="PTHR10666">
    <property type="entry name" value="UBIQUITIN"/>
    <property type="match status" value="1"/>
</dbReference>
<dbReference type="AlphaFoldDB" id="A0AAD5ZBU0"/>
<sequence>MQILVKTITGRTITVEVDSPEQIEYVKVCVESLMRVFVKTNDGKILTLETEKNNTISNLKAMIEKIEGISQTEQQLFLGQRKLENQDILTDCGIVRDSTIHLVVNKRNEKMKICIEPQCFQRENFWLEVEATNLIEDIKSRIAGFYCIPAWQQKLLFGGKFLENGRTLAEYNVKNGSNIILRTLLF</sequence>
<dbReference type="InterPro" id="IPR000626">
    <property type="entry name" value="Ubiquitin-like_dom"/>
</dbReference>
<keyword evidence="4" id="KW-1185">Reference proteome</keyword>
<evidence type="ECO:0000313" key="3">
    <source>
        <dbReference type="EMBL" id="KAJ3690531.1"/>
    </source>
</evidence>
<dbReference type="Pfam" id="PF00240">
    <property type="entry name" value="ubiquitin"/>
    <property type="match status" value="2"/>
</dbReference>
<dbReference type="Proteomes" id="UP001210211">
    <property type="component" value="Unassembled WGS sequence"/>
</dbReference>
<dbReference type="InterPro" id="IPR019956">
    <property type="entry name" value="Ubiquitin_dom"/>
</dbReference>
<evidence type="ECO:0000313" key="4">
    <source>
        <dbReference type="Proteomes" id="UP001210211"/>
    </source>
</evidence>
<dbReference type="SUPFAM" id="SSF54236">
    <property type="entry name" value="Ubiquitin-like"/>
    <property type="match status" value="2"/>
</dbReference>
<proteinExistence type="predicted"/>
<dbReference type="SMART" id="SM00213">
    <property type="entry name" value="UBQ"/>
    <property type="match status" value="2"/>
</dbReference>
<dbReference type="GO" id="GO:0003729">
    <property type="term" value="F:mRNA binding"/>
    <property type="evidence" value="ECO:0007669"/>
    <property type="project" value="UniProtKB-ARBA"/>
</dbReference>
<evidence type="ECO:0000259" key="2">
    <source>
        <dbReference type="PROSITE" id="PS50053"/>
    </source>
</evidence>
<protein>
    <recommendedName>
        <fullName evidence="2">Ubiquitin-like domain-containing protein</fullName>
    </recommendedName>
</protein>
<organism evidence="3 4">
    <name type="scientific">Rhynchospora tenuis</name>
    <dbReference type="NCBI Taxonomy" id="198213"/>
    <lineage>
        <taxon>Eukaryota</taxon>
        <taxon>Viridiplantae</taxon>
        <taxon>Streptophyta</taxon>
        <taxon>Embryophyta</taxon>
        <taxon>Tracheophyta</taxon>
        <taxon>Spermatophyta</taxon>
        <taxon>Magnoliopsida</taxon>
        <taxon>Liliopsida</taxon>
        <taxon>Poales</taxon>
        <taxon>Cyperaceae</taxon>
        <taxon>Cyperoideae</taxon>
        <taxon>Rhynchosporeae</taxon>
        <taxon>Rhynchospora</taxon>
    </lineage>
</organism>
<reference evidence="3 4" key="1">
    <citation type="journal article" date="2022" name="Cell">
        <title>Repeat-based holocentromeres influence genome architecture and karyotype evolution.</title>
        <authorList>
            <person name="Hofstatter P.G."/>
            <person name="Thangavel G."/>
            <person name="Lux T."/>
            <person name="Neumann P."/>
            <person name="Vondrak T."/>
            <person name="Novak P."/>
            <person name="Zhang M."/>
            <person name="Costa L."/>
            <person name="Castellani M."/>
            <person name="Scott A."/>
            <person name="Toegelov H."/>
            <person name="Fuchs J."/>
            <person name="Mata-Sucre Y."/>
            <person name="Dias Y."/>
            <person name="Vanzela A.L.L."/>
            <person name="Huettel B."/>
            <person name="Almeida C.C.S."/>
            <person name="Simkova H."/>
            <person name="Souza G."/>
            <person name="Pedrosa-Harand A."/>
            <person name="Macas J."/>
            <person name="Mayer K.F.X."/>
            <person name="Houben A."/>
            <person name="Marques A."/>
        </authorList>
    </citation>
    <scope>NUCLEOTIDE SEQUENCE [LARGE SCALE GENOMIC DNA]</scope>
    <source>
        <strain evidence="3">RhyTen1mFocal</strain>
    </source>
</reference>
<comment type="caution">
    <text evidence="3">The sequence shown here is derived from an EMBL/GenBank/DDBJ whole genome shotgun (WGS) entry which is preliminary data.</text>
</comment>
<accession>A0AAD5ZBU0</accession>